<dbReference type="InterPro" id="IPR013538">
    <property type="entry name" value="ASHA1/2-like_C"/>
</dbReference>
<dbReference type="Proteomes" id="UP000199025">
    <property type="component" value="Unassembled WGS sequence"/>
</dbReference>
<dbReference type="AlphaFoldDB" id="A0A1I3QD58"/>
<dbReference type="OrthoDB" id="3365660at2"/>
<keyword evidence="4" id="KW-1185">Reference proteome</keyword>
<accession>A0A1I3QD58</accession>
<name>A0A1I3QD58_9PSEU</name>
<comment type="similarity">
    <text evidence="1">Belongs to the AHA1 family.</text>
</comment>
<dbReference type="RefSeq" id="WP_091505448.1">
    <property type="nucleotide sequence ID" value="NZ_CBDQZW010000047.1"/>
</dbReference>
<dbReference type="Gene3D" id="3.30.530.20">
    <property type="match status" value="1"/>
</dbReference>
<evidence type="ECO:0000259" key="2">
    <source>
        <dbReference type="Pfam" id="PF08327"/>
    </source>
</evidence>
<sequence>MTSTSPIRIERSYPAPAERVWELWTTAEGIQRWWAPDGFTVRVDELDLRPGGTLAYTMIATAPEQVEFMKSAGLPLETPSRKTFTEVTPVSRLCYTSLVDFVPGVEPYEALTEVELRPTAEGVEVTMTMEPLHDAVWTERLVQGRGNELDNLAKVLGES</sequence>
<dbReference type="SUPFAM" id="SSF55961">
    <property type="entry name" value="Bet v1-like"/>
    <property type="match status" value="1"/>
</dbReference>
<protein>
    <submittedName>
        <fullName evidence="3">Uncharacterized conserved protein YndB, AHSA1/START domain</fullName>
    </submittedName>
</protein>
<organism evidence="3 4">
    <name type="scientific">Amycolatopsis sacchari</name>
    <dbReference type="NCBI Taxonomy" id="115433"/>
    <lineage>
        <taxon>Bacteria</taxon>
        <taxon>Bacillati</taxon>
        <taxon>Actinomycetota</taxon>
        <taxon>Actinomycetes</taxon>
        <taxon>Pseudonocardiales</taxon>
        <taxon>Pseudonocardiaceae</taxon>
        <taxon>Amycolatopsis</taxon>
    </lineage>
</organism>
<proteinExistence type="inferred from homology"/>
<feature type="domain" description="Activator of Hsp90 ATPase homologue 1/2-like C-terminal" evidence="2">
    <location>
        <begin position="15"/>
        <end position="156"/>
    </location>
</feature>
<evidence type="ECO:0000313" key="3">
    <source>
        <dbReference type="EMBL" id="SFJ31036.1"/>
    </source>
</evidence>
<reference evidence="3 4" key="1">
    <citation type="submission" date="2016-10" db="EMBL/GenBank/DDBJ databases">
        <authorList>
            <person name="de Groot N.N."/>
        </authorList>
    </citation>
    <scope>NUCLEOTIDE SEQUENCE [LARGE SCALE GENOMIC DNA]</scope>
    <source>
        <strain evidence="3 4">DSM 44468</strain>
    </source>
</reference>
<evidence type="ECO:0000256" key="1">
    <source>
        <dbReference type="ARBA" id="ARBA00006817"/>
    </source>
</evidence>
<dbReference type="EMBL" id="FORP01000004">
    <property type="protein sequence ID" value="SFJ31036.1"/>
    <property type="molecule type" value="Genomic_DNA"/>
</dbReference>
<dbReference type="InterPro" id="IPR023393">
    <property type="entry name" value="START-like_dom_sf"/>
</dbReference>
<evidence type="ECO:0000313" key="4">
    <source>
        <dbReference type="Proteomes" id="UP000199025"/>
    </source>
</evidence>
<dbReference type="Pfam" id="PF08327">
    <property type="entry name" value="AHSA1"/>
    <property type="match status" value="1"/>
</dbReference>
<gene>
    <name evidence="3" type="ORF">SAMN05421835_104254</name>
</gene>